<evidence type="ECO:0000259" key="8">
    <source>
        <dbReference type="Pfam" id="PF00692"/>
    </source>
</evidence>
<dbReference type="PANTHER" id="PTHR11241:SF0">
    <property type="entry name" value="DEOXYURIDINE 5'-TRIPHOSPHATE NUCLEOTIDOHYDROLASE"/>
    <property type="match status" value="1"/>
</dbReference>
<protein>
    <recommendedName>
        <fullName evidence="7">Deoxyuridine 5'-triphosphate nucleotidohydrolase</fullName>
        <shortName evidence="7">dUTPase</shortName>
        <ecNumber evidence="7">3.6.1.23</ecNumber>
    </recommendedName>
    <alternativeName>
        <fullName evidence="7">dUTP pyrophosphatase</fullName>
    </alternativeName>
</protein>
<evidence type="ECO:0000256" key="6">
    <source>
        <dbReference type="ARBA" id="ARBA00047686"/>
    </source>
</evidence>
<dbReference type="HAMAP" id="MF_00116">
    <property type="entry name" value="dUTPase_bact"/>
    <property type="match status" value="1"/>
</dbReference>
<dbReference type="EC" id="3.6.1.23" evidence="7"/>
<dbReference type="PANTHER" id="PTHR11241">
    <property type="entry name" value="DEOXYURIDINE 5'-TRIPHOSPHATE NUCLEOTIDOHYDROLASE"/>
    <property type="match status" value="1"/>
</dbReference>
<dbReference type="FunFam" id="2.70.40.10:FF:000002">
    <property type="entry name" value="dUTP diphosphatase"/>
    <property type="match status" value="1"/>
</dbReference>
<name>Q07UF9_RHOP5</name>
<evidence type="ECO:0000256" key="3">
    <source>
        <dbReference type="ARBA" id="ARBA00022801"/>
    </source>
</evidence>
<keyword evidence="2 7" id="KW-0479">Metal-binding</keyword>
<dbReference type="Gene3D" id="2.70.40.10">
    <property type="match status" value="1"/>
</dbReference>
<keyword evidence="3 7" id="KW-0378">Hydrolase</keyword>
<evidence type="ECO:0000313" key="9">
    <source>
        <dbReference type="EMBL" id="ABJ04425.1"/>
    </source>
</evidence>
<evidence type="ECO:0000256" key="5">
    <source>
        <dbReference type="ARBA" id="ARBA00023080"/>
    </source>
</evidence>
<keyword evidence="4 7" id="KW-0460">Magnesium</keyword>
<dbReference type="KEGG" id="rpe:RPE_0466"/>
<evidence type="ECO:0000256" key="2">
    <source>
        <dbReference type="ARBA" id="ARBA00022723"/>
    </source>
</evidence>
<feature type="binding site" evidence="7">
    <location>
        <position position="83"/>
    </location>
    <ligand>
        <name>substrate</name>
    </ligand>
</feature>
<gene>
    <name evidence="7" type="primary">dut</name>
    <name evidence="9" type="ordered locus">RPE_0466</name>
</gene>
<evidence type="ECO:0000256" key="4">
    <source>
        <dbReference type="ARBA" id="ARBA00022842"/>
    </source>
</evidence>
<organism evidence="9">
    <name type="scientific">Rhodopseudomonas palustris (strain BisA53)</name>
    <dbReference type="NCBI Taxonomy" id="316055"/>
    <lineage>
        <taxon>Bacteria</taxon>
        <taxon>Pseudomonadati</taxon>
        <taxon>Pseudomonadota</taxon>
        <taxon>Alphaproteobacteria</taxon>
        <taxon>Hyphomicrobiales</taxon>
        <taxon>Nitrobacteraceae</taxon>
        <taxon>Rhodopseudomonas</taxon>
    </lineage>
</organism>
<sequence length="150" mass="15540">MTISIAIQPLPHADGLPLPEYQTPHAAGLDLVAALGHDAPLTLQPGHYALVPTGLTIALPEGFEAQVRPRSGLAAKHGVTVLNAPGTIDADYRGEIGVVLINHGQAPFVIRRGERIAQLVIAEVARAQWVSVEALPPSGRGAGGFGSTGR</sequence>
<dbReference type="GO" id="GO:0000287">
    <property type="term" value="F:magnesium ion binding"/>
    <property type="evidence" value="ECO:0007669"/>
    <property type="project" value="UniProtKB-UniRule"/>
</dbReference>
<comment type="similarity">
    <text evidence="1 7">Belongs to the dUTPase family.</text>
</comment>
<feature type="binding site" evidence="7">
    <location>
        <begin position="70"/>
        <end position="72"/>
    </location>
    <ligand>
        <name>substrate</name>
    </ligand>
</feature>
<comment type="cofactor">
    <cofactor evidence="7">
        <name>Mg(2+)</name>
        <dbReference type="ChEBI" id="CHEBI:18420"/>
    </cofactor>
</comment>
<keyword evidence="5 7" id="KW-0546">Nucleotide metabolism</keyword>
<comment type="caution">
    <text evidence="7">Lacks conserved residue(s) required for the propagation of feature annotation.</text>
</comment>
<dbReference type="OrthoDB" id="9809956at2"/>
<dbReference type="STRING" id="316055.RPE_0466"/>
<evidence type="ECO:0000256" key="1">
    <source>
        <dbReference type="ARBA" id="ARBA00006581"/>
    </source>
</evidence>
<comment type="function">
    <text evidence="7">This enzyme is involved in nucleotide metabolism: it produces dUMP, the immediate precursor of thymidine nucleotides and it decreases the intracellular concentration of dUTP so that uracil cannot be incorporated into DNA.</text>
</comment>
<accession>Q07UF9</accession>
<comment type="catalytic activity">
    <reaction evidence="6 7">
        <text>dUTP + H2O = dUMP + diphosphate + H(+)</text>
        <dbReference type="Rhea" id="RHEA:10248"/>
        <dbReference type="ChEBI" id="CHEBI:15377"/>
        <dbReference type="ChEBI" id="CHEBI:15378"/>
        <dbReference type="ChEBI" id="CHEBI:33019"/>
        <dbReference type="ChEBI" id="CHEBI:61555"/>
        <dbReference type="ChEBI" id="CHEBI:246422"/>
        <dbReference type="EC" id="3.6.1.23"/>
    </reaction>
</comment>
<dbReference type="GO" id="GO:0006226">
    <property type="term" value="P:dUMP biosynthetic process"/>
    <property type="evidence" value="ECO:0007669"/>
    <property type="project" value="UniProtKB-UniRule"/>
</dbReference>
<dbReference type="InterPro" id="IPR008181">
    <property type="entry name" value="dUTPase"/>
</dbReference>
<feature type="binding site" evidence="7">
    <location>
        <begin position="87"/>
        <end position="89"/>
    </location>
    <ligand>
        <name>substrate</name>
    </ligand>
</feature>
<dbReference type="SUPFAM" id="SSF51283">
    <property type="entry name" value="dUTPase-like"/>
    <property type="match status" value="1"/>
</dbReference>
<dbReference type="InterPro" id="IPR036157">
    <property type="entry name" value="dUTPase-like_sf"/>
</dbReference>
<feature type="domain" description="dUTPase-like" evidence="8">
    <location>
        <begin position="17"/>
        <end position="149"/>
    </location>
</feature>
<dbReference type="Pfam" id="PF00692">
    <property type="entry name" value="dUTPase"/>
    <property type="match status" value="1"/>
</dbReference>
<dbReference type="GO" id="GO:0046081">
    <property type="term" value="P:dUTP catabolic process"/>
    <property type="evidence" value="ECO:0007669"/>
    <property type="project" value="InterPro"/>
</dbReference>
<dbReference type="AlphaFoldDB" id="Q07UF9"/>
<dbReference type="eggNOG" id="COG0756">
    <property type="taxonomic scope" value="Bacteria"/>
</dbReference>
<proteinExistence type="inferred from homology"/>
<dbReference type="UniPathway" id="UPA00610">
    <property type="reaction ID" value="UER00666"/>
</dbReference>
<evidence type="ECO:0000256" key="7">
    <source>
        <dbReference type="HAMAP-Rule" id="MF_00116"/>
    </source>
</evidence>
<reference evidence="9" key="1">
    <citation type="submission" date="2006-09" db="EMBL/GenBank/DDBJ databases">
        <title>Complete sequence of Rhodopseudomonas palustris BisA53.</title>
        <authorList>
            <consortium name="US DOE Joint Genome Institute"/>
            <person name="Copeland A."/>
            <person name="Lucas S."/>
            <person name="Lapidus A."/>
            <person name="Barry K."/>
            <person name="Detter J.C."/>
            <person name="Glavina del Rio T."/>
            <person name="Hammon N."/>
            <person name="Israni S."/>
            <person name="Dalin E."/>
            <person name="Tice H."/>
            <person name="Pitluck S."/>
            <person name="Chain P."/>
            <person name="Malfatti S."/>
            <person name="Shin M."/>
            <person name="Vergez L."/>
            <person name="Schmutz J."/>
            <person name="Larimer F."/>
            <person name="Land M."/>
            <person name="Hauser L."/>
            <person name="Pelletier D.A."/>
            <person name="Kyrpides N."/>
            <person name="Kim E."/>
            <person name="Harwood C.S."/>
            <person name="Oda Y."/>
            <person name="Richardson P."/>
        </authorList>
    </citation>
    <scope>NUCLEOTIDE SEQUENCE [LARGE SCALE GENOMIC DNA]</scope>
    <source>
        <strain evidence="9">BisA53</strain>
    </source>
</reference>
<dbReference type="GO" id="GO:0004170">
    <property type="term" value="F:dUTP diphosphatase activity"/>
    <property type="evidence" value="ECO:0007669"/>
    <property type="project" value="UniProtKB-UniRule"/>
</dbReference>
<dbReference type="CDD" id="cd07557">
    <property type="entry name" value="trimeric_dUTPase"/>
    <property type="match status" value="1"/>
</dbReference>
<comment type="pathway">
    <text evidence="7">Pyrimidine metabolism; dUMP biosynthesis; dUMP from dCTP (dUTP route): step 2/2.</text>
</comment>
<dbReference type="InterPro" id="IPR029054">
    <property type="entry name" value="dUTPase-like"/>
</dbReference>
<dbReference type="HOGENOM" id="CLU_068508_1_2_5"/>
<dbReference type="InterPro" id="IPR033704">
    <property type="entry name" value="dUTPase_trimeric"/>
</dbReference>
<dbReference type="EMBL" id="CP000463">
    <property type="protein sequence ID" value="ABJ04425.1"/>
    <property type="molecule type" value="Genomic_DNA"/>
</dbReference>
<dbReference type="NCBIfam" id="TIGR00576">
    <property type="entry name" value="dut"/>
    <property type="match status" value="1"/>
</dbReference>
<dbReference type="NCBIfam" id="NF001862">
    <property type="entry name" value="PRK00601.1"/>
    <property type="match status" value="1"/>
</dbReference>